<keyword evidence="1" id="KW-0489">Methyltransferase</keyword>
<dbReference type="AlphaFoldDB" id="A0A235BXS9"/>
<dbReference type="InterPro" id="IPR050953">
    <property type="entry name" value="N4_N6_ade-DNA_methylase"/>
</dbReference>
<evidence type="ECO:0000313" key="8">
    <source>
        <dbReference type="Proteomes" id="UP000215559"/>
    </source>
</evidence>
<evidence type="ECO:0000313" key="7">
    <source>
        <dbReference type="EMBL" id="OYD17024.1"/>
    </source>
</evidence>
<dbReference type="Pfam" id="PF22837">
    <property type="entry name" value="M_Eco57I_C"/>
    <property type="match status" value="1"/>
</dbReference>
<dbReference type="GO" id="GO:0003677">
    <property type="term" value="F:DNA binding"/>
    <property type="evidence" value="ECO:0007669"/>
    <property type="project" value="InterPro"/>
</dbReference>
<reference evidence="7 8" key="1">
    <citation type="submission" date="2017-07" db="EMBL/GenBank/DDBJ databases">
        <title>Recovery of genomes from metagenomes via a dereplication, aggregation, and scoring strategy.</title>
        <authorList>
            <person name="Sieber C.M."/>
            <person name="Probst A.J."/>
            <person name="Sharrar A."/>
            <person name="Thomas B.C."/>
            <person name="Hess M."/>
            <person name="Tringe S.G."/>
            <person name="Banfield J.F."/>
        </authorList>
    </citation>
    <scope>NUCLEOTIDE SEQUENCE [LARGE SCALE GENOMIC DNA]</scope>
    <source>
        <strain evidence="7">JGI_Cruoil_03_51_56</strain>
    </source>
</reference>
<dbReference type="InterPro" id="IPR002052">
    <property type="entry name" value="DNA_methylase_N6_adenine_CS"/>
</dbReference>
<dbReference type="Pfam" id="PF02384">
    <property type="entry name" value="N6_Mtase"/>
    <property type="match status" value="1"/>
</dbReference>
<dbReference type="InterPro" id="IPR029063">
    <property type="entry name" value="SAM-dependent_MTases_sf"/>
</dbReference>
<dbReference type="PANTHER" id="PTHR33841:SF5">
    <property type="entry name" value="DNA METHYLASE (MODIFICATION METHYLASE) (METHYLTRANSFERASE)-RELATED"/>
    <property type="match status" value="1"/>
</dbReference>
<evidence type="ECO:0000259" key="6">
    <source>
        <dbReference type="Pfam" id="PF22837"/>
    </source>
</evidence>
<feature type="domain" description="Type II methyltransferase M.Eco57I C-terminal" evidence="6">
    <location>
        <begin position="481"/>
        <end position="709"/>
    </location>
</feature>
<organism evidence="7 8">
    <name type="scientific">candidate division WOR-3 bacterium JGI_Cruoil_03_51_56</name>
    <dbReference type="NCBI Taxonomy" id="1973747"/>
    <lineage>
        <taxon>Bacteria</taxon>
        <taxon>Bacteria division WOR-3</taxon>
    </lineage>
</organism>
<dbReference type="InterPro" id="IPR054520">
    <property type="entry name" value="M_Eco57I_C"/>
</dbReference>
<protein>
    <submittedName>
        <fullName evidence="7">Uncharacterized protein</fullName>
    </submittedName>
</protein>
<keyword evidence="4" id="KW-0680">Restriction system</keyword>
<dbReference type="PANTHER" id="PTHR33841">
    <property type="entry name" value="DNA METHYLTRANSFERASE YEEA-RELATED"/>
    <property type="match status" value="1"/>
</dbReference>
<proteinExistence type="predicted"/>
<evidence type="ECO:0000256" key="1">
    <source>
        <dbReference type="ARBA" id="ARBA00022603"/>
    </source>
</evidence>
<keyword evidence="2" id="KW-0808">Transferase</keyword>
<dbReference type="PRINTS" id="PR00507">
    <property type="entry name" value="N12N6MTFRASE"/>
</dbReference>
<keyword evidence="3" id="KW-0949">S-adenosyl-L-methionine</keyword>
<evidence type="ECO:0000256" key="2">
    <source>
        <dbReference type="ARBA" id="ARBA00022679"/>
    </source>
</evidence>
<evidence type="ECO:0000256" key="4">
    <source>
        <dbReference type="ARBA" id="ARBA00022747"/>
    </source>
</evidence>
<dbReference type="GO" id="GO:0009307">
    <property type="term" value="P:DNA restriction-modification system"/>
    <property type="evidence" value="ECO:0007669"/>
    <property type="project" value="UniProtKB-KW"/>
</dbReference>
<evidence type="ECO:0000256" key="3">
    <source>
        <dbReference type="ARBA" id="ARBA00022691"/>
    </source>
</evidence>
<dbReference type="GO" id="GO:0009007">
    <property type="term" value="F:site-specific DNA-methyltransferase (adenine-specific) activity"/>
    <property type="evidence" value="ECO:0007669"/>
    <property type="project" value="UniProtKB-EC"/>
</dbReference>
<dbReference type="GO" id="GO:0008170">
    <property type="term" value="F:N-methyltransferase activity"/>
    <property type="evidence" value="ECO:0007669"/>
    <property type="project" value="InterPro"/>
</dbReference>
<sequence length="800" mass="93075">FAWHPQDFDKAARQTAYLLVNKILFYCVLQAKRPDFPPLRIQQGLVRGAQLRKILQSFFDEVLKIDYQTIYTADFIDSTAFPDAKEVVSEIGSLVGMLEKYDFSKLGYDIVGRIFERLIPGDERHNLGQYFTRADVVDLILRFCLRYEDDKVLDPACGAGTFLVRAYQHKKLMNQRKGHEEILESLWGNDIAKFPAHLSTINLAINDLAVDHNYPNIIQEDFFALPVGNEGFDLPASVRKRRAVTLGIAEREVTYPRWFDAIVGNPPYTRQEEIPKAGVDKAKLIERALKVGERRIANISRRAGIHAYFFVHGMKFLKNGGRFGFIVSNSWLDVDYGKGLQEFFLRNCKIVAVIESKVERWFPDADINTSIVILEKWGRKRERDANLVRFVYLKKPLRHFIPPAQDMWEKQVERIAAINKLIKTILFHSSLYESAELRVFPKSQKELWKEGFDPETGKYAGAKWGKYLRAPSIFFRVLEKGKGKLVPLKQVAEVRFGIKTGANEFFYLTEEEIKRKGIEKEFWMHRDKKGKWVPNYVIKSPRECKTIEVRPEDLKYRVLMIHKDKKDLKGTKVLRYIRQGERKGFDKRPTCASRKRWYDLGHQSPADGIWFKAFNDRFLAPQNLERYFSSDRFYAVYLKNRTLKNKLFLYLNSTLPALFVELNGRVSLGEGALDNMTYEAASMLILDVSRQPAFDGRIFKALRHRPIETIFMELGVTTPDEVSLDKVRPDRRELDRIVMGEILGLTEKEQLEVYRAVIDLVRSRIERAKSTGRRRLTADGLDFELLKNTIVERVREKPRR</sequence>
<feature type="domain" description="DNA methylase adenine-specific" evidence="5">
    <location>
        <begin position="108"/>
        <end position="416"/>
    </location>
</feature>
<dbReference type="Proteomes" id="UP000215559">
    <property type="component" value="Unassembled WGS sequence"/>
</dbReference>
<dbReference type="GO" id="GO:0032259">
    <property type="term" value="P:methylation"/>
    <property type="evidence" value="ECO:0007669"/>
    <property type="project" value="UniProtKB-KW"/>
</dbReference>
<dbReference type="Gene3D" id="3.40.50.150">
    <property type="entry name" value="Vaccinia Virus protein VP39"/>
    <property type="match status" value="1"/>
</dbReference>
<accession>A0A235BXS9</accession>
<dbReference type="SUPFAM" id="SSF53335">
    <property type="entry name" value="S-adenosyl-L-methionine-dependent methyltransferases"/>
    <property type="match status" value="1"/>
</dbReference>
<name>A0A235BXS9_UNCW3</name>
<feature type="non-terminal residue" evidence="7">
    <location>
        <position position="1"/>
    </location>
</feature>
<dbReference type="PROSITE" id="PS00092">
    <property type="entry name" value="N6_MTASE"/>
    <property type="match status" value="1"/>
</dbReference>
<dbReference type="InterPro" id="IPR003356">
    <property type="entry name" value="DNA_methylase_A-5"/>
</dbReference>
<dbReference type="EMBL" id="NOZP01000026">
    <property type="protein sequence ID" value="OYD17024.1"/>
    <property type="molecule type" value="Genomic_DNA"/>
</dbReference>
<gene>
    <name evidence="7" type="ORF">CH330_01100</name>
</gene>
<evidence type="ECO:0000259" key="5">
    <source>
        <dbReference type="Pfam" id="PF02384"/>
    </source>
</evidence>
<comment type="caution">
    <text evidence="7">The sequence shown here is derived from an EMBL/GenBank/DDBJ whole genome shotgun (WGS) entry which is preliminary data.</text>
</comment>